<keyword evidence="10" id="KW-1185">Reference proteome</keyword>
<dbReference type="InterPro" id="IPR001789">
    <property type="entry name" value="Sig_transdc_resp-reg_receiver"/>
</dbReference>
<dbReference type="GO" id="GO:0043565">
    <property type="term" value="F:sequence-specific DNA binding"/>
    <property type="evidence" value="ECO:0007669"/>
    <property type="project" value="InterPro"/>
</dbReference>
<dbReference type="Pfam" id="PF00072">
    <property type="entry name" value="Response_reg"/>
    <property type="match status" value="1"/>
</dbReference>
<dbReference type="Gene3D" id="1.10.10.60">
    <property type="entry name" value="Homeodomain-like"/>
    <property type="match status" value="2"/>
</dbReference>
<evidence type="ECO:0000256" key="4">
    <source>
        <dbReference type="ARBA" id="ARBA00023163"/>
    </source>
</evidence>
<feature type="domain" description="Response regulatory" evidence="8">
    <location>
        <begin position="2"/>
        <end position="118"/>
    </location>
</feature>
<keyword evidence="2" id="KW-0805">Transcription regulation</keyword>
<dbReference type="InterPro" id="IPR011006">
    <property type="entry name" value="CheY-like_superfamily"/>
</dbReference>
<gene>
    <name evidence="9" type="ORF">DSM106044_01989</name>
</gene>
<dbReference type="InterPro" id="IPR009057">
    <property type="entry name" value="Homeodomain-like_sf"/>
</dbReference>
<dbReference type="PANTHER" id="PTHR43280">
    <property type="entry name" value="ARAC-FAMILY TRANSCRIPTIONAL REGULATOR"/>
    <property type="match status" value="1"/>
</dbReference>
<proteinExistence type="predicted"/>
<dbReference type="PROSITE" id="PS50110">
    <property type="entry name" value="RESPONSE_REGULATORY"/>
    <property type="match status" value="1"/>
</dbReference>
<evidence type="ECO:0000313" key="9">
    <source>
        <dbReference type="EMBL" id="TLD01197.1"/>
    </source>
</evidence>
<evidence type="ECO:0000256" key="1">
    <source>
        <dbReference type="ARBA" id="ARBA00018672"/>
    </source>
</evidence>
<protein>
    <recommendedName>
        <fullName evidence="1">Stage 0 sporulation protein A homolog</fullName>
    </recommendedName>
</protein>
<dbReference type="InterPro" id="IPR018060">
    <property type="entry name" value="HTH_AraC"/>
</dbReference>
<dbReference type="Gene3D" id="3.40.50.2300">
    <property type="match status" value="1"/>
</dbReference>
<dbReference type="STRING" id="180332.GCA_000797495_04924"/>
<evidence type="ECO:0000256" key="3">
    <source>
        <dbReference type="ARBA" id="ARBA00023125"/>
    </source>
</evidence>
<dbReference type="SMART" id="SM00448">
    <property type="entry name" value="REC"/>
    <property type="match status" value="1"/>
</dbReference>
<dbReference type="Proteomes" id="UP000306509">
    <property type="component" value="Unassembled WGS sequence"/>
</dbReference>
<feature type="modified residue" description="4-aspartylphosphate" evidence="6">
    <location>
        <position position="53"/>
    </location>
</feature>
<dbReference type="SUPFAM" id="SSF46689">
    <property type="entry name" value="Homeodomain-like"/>
    <property type="match status" value="2"/>
</dbReference>
<name>A0A4U8Q8I9_9FIRM</name>
<dbReference type="PROSITE" id="PS01124">
    <property type="entry name" value="HTH_ARAC_FAMILY_2"/>
    <property type="match status" value="1"/>
</dbReference>
<evidence type="ECO:0000256" key="2">
    <source>
        <dbReference type="ARBA" id="ARBA00023015"/>
    </source>
</evidence>
<keyword evidence="3" id="KW-0238">DNA-binding</keyword>
<dbReference type="Pfam" id="PF12833">
    <property type="entry name" value="HTH_18"/>
    <property type="match status" value="1"/>
</dbReference>
<keyword evidence="6" id="KW-0597">Phosphoprotein</keyword>
<comment type="function">
    <text evidence="5">May play the central regulatory role in sporulation. It may be an element of the effector pathway responsible for the activation of sporulation genes in response to nutritional stress. Spo0A may act in concert with spo0H (a sigma factor) to control the expression of some genes that are critical to the sporulation process.</text>
</comment>
<keyword evidence="4" id="KW-0804">Transcription</keyword>
<feature type="domain" description="HTH araC/xylS-type" evidence="7">
    <location>
        <begin position="159"/>
        <end position="257"/>
    </location>
</feature>
<evidence type="ECO:0000259" key="8">
    <source>
        <dbReference type="PROSITE" id="PS50110"/>
    </source>
</evidence>
<sequence>MKLLVADDEFIILQGILSMDWKAEGFEQVLSAQNGQEARELLEREEIDIIISDIRMPGLSGLELAGYIREYQKSTMVILLTGFSDFQYAQEAIRQQVYDYILKPIKTDELAASVRRAVSILEQKRYSRKVVREHEDMVGAFDAAEQILYSFRGANPQVMDMLTYIAQNYSGDITLNALAEQYHFTAIYLSRLIKRETGYSFVDILTGIRLMNAGYLLKENKQKINMICDRTGFHDSRYFSQVFKRIFDSTPGEYRKNPGIQKDYSIREILDMMDRKK</sequence>
<dbReference type="PANTHER" id="PTHR43280:SF2">
    <property type="entry name" value="HTH-TYPE TRANSCRIPTIONAL REGULATOR EXSA"/>
    <property type="match status" value="1"/>
</dbReference>
<dbReference type="GO" id="GO:0003700">
    <property type="term" value="F:DNA-binding transcription factor activity"/>
    <property type="evidence" value="ECO:0007669"/>
    <property type="project" value="InterPro"/>
</dbReference>
<dbReference type="AlphaFoldDB" id="A0A4U8Q8I9"/>
<dbReference type="GO" id="GO:0000160">
    <property type="term" value="P:phosphorelay signal transduction system"/>
    <property type="evidence" value="ECO:0007669"/>
    <property type="project" value="InterPro"/>
</dbReference>
<reference evidence="9 10" key="1">
    <citation type="journal article" date="2019" name="Anaerobe">
        <title>Detection of Robinsoniella peoriensis in multiple bone samples of a trauma patient.</title>
        <authorList>
            <person name="Schrottner P."/>
            <person name="Hartwich K."/>
            <person name="Bunk B."/>
            <person name="Schober I."/>
            <person name="Helbig S."/>
            <person name="Rudolph W.W."/>
            <person name="Gunzer F."/>
        </authorList>
    </citation>
    <scope>NUCLEOTIDE SEQUENCE [LARGE SCALE GENOMIC DNA]</scope>
    <source>
        <strain evidence="9 10">DSM 106044</strain>
    </source>
</reference>
<dbReference type="RefSeq" id="WP_138002379.1">
    <property type="nucleotide sequence ID" value="NZ_QGQD01000043.1"/>
</dbReference>
<organism evidence="9 10">
    <name type="scientific">Robinsoniella peoriensis</name>
    <dbReference type="NCBI Taxonomy" id="180332"/>
    <lineage>
        <taxon>Bacteria</taxon>
        <taxon>Bacillati</taxon>
        <taxon>Bacillota</taxon>
        <taxon>Clostridia</taxon>
        <taxon>Lachnospirales</taxon>
        <taxon>Lachnospiraceae</taxon>
        <taxon>Robinsoniella</taxon>
    </lineage>
</organism>
<evidence type="ECO:0000259" key="7">
    <source>
        <dbReference type="PROSITE" id="PS01124"/>
    </source>
</evidence>
<dbReference type="EMBL" id="QGQD01000043">
    <property type="protein sequence ID" value="TLD01197.1"/>
    <property type="molecule type" value="Genomic_DNA"/>
</dbReference>
<dbReference type="CDD" id="cd17536">
    <property type="entry name" value="REC_YesN-like"/>
    <property type="match status" value="1"/>
</dbReference>
<evidence type="ECO:0000256" key="5">
    <source>
        <dbReference type="ARBA" id="ARBA00024867"/>
    </source>
</evidence>
<accession>A0A4U8Q8I9</accession>
<dbReference type="SUPFAM" id="SSF52172">
    <property type="entry name" value="CheY-like"/>
    <property type="match status" value="1"/>
</dbReference>
<evidence type="ECO:0000256" key="6">
    <source>
        <dbReference type="PROSITE-ProRule" id="PRU00169"/>
    </source>
</evidence>
<dbReference type="SMART" id="SM00342">
    <property type="entry name" value="HTH_ARAC"/>
    <property type="match status" value="1"/>
</dbReference>
<comment type="caution">
    <text evidence="9">The sequence shown here is derived from an EMBL/GenBank/DDBJ whole genome shotgun (WGS) entry which is preliminary data.</text>
</comment>
<evidence type="ECO:0000313" key="10">
    <source>
        <dbReference type="Proteomes" id="UP000306509"/>
    </source>
</evidence>